<evidence type="ECO:0000259" key="11">
    <source>
        <dbReference type="PROSITE" id="PS50268"/>
    </source>
</evidence>
<feature type="transmembrane region" description="Helical" evidence="9">
    <location>
        <begin position="726"/>
        <end position="748"/>
    </location>
</feature>
<evidence type="ECO:0000256" key="9">
    <source>
        <dbReference type="SAM" id="Phobius"/>
    </source>
</evidence>
<dbReference type="Pfam" id="PF12248">
    <property type="entry name" value="Methyltransf_FA"/>
    <property type="match status" value="1"/>
</dbReference>
<dbReference type="PANTHER" id="PTHR24026">
    <property type="entry name" value="FAT ATYPICAL CADHERIN-RELATED"/>
    <property type="match status" value="1"/>
</dbReference>
<dbReference type="OMA" id="CASYKEL"/>
<keyword evidence="13" id="KW-1185">Reference proteome</keyword>
<keyword evidence="5 9" id="KW-1133">Transmembrane helix</keyword>
<evidence type="ECO:0000256" key="10">
    <source>
        <dbReference type="SAM" id="SignalP"/>
    </source>
</evidence>
<dbReference type="GO" id="GO:0005509">
    <property type="term" value="F:calcium ion binding"/>
    <property type="evidence" value="ECO:0007669"/>
    <property type="project" value="UniProtKB-UniRule"/>
</dbReference>
<dbReference type="CTD" id="20238367"/>
<dbReference type="Proteomes" id="UP000030746">
    <property type="component" value="Unassembled WGS sequence"/>
</dbReference>
<name>V4AQ57_LOTGI</name>
<dbReference type="EMBL" id="KB201611">
    <property type="protein sequence ID" value="ESO95796.1"/>
    <property type="molecule type" value="Genomic_DNA"/>
</dbReference>
<feature type="region of interest" description="Disordered" evidence="8">
    <location>
        <begin position="757"/>
        <end position="778"/>
    </location>
</feature>
<dbReference type="GO" id="GO:0007156">
    <property type="term" value="P:homophilic cell adhesion via plasma membrane adhesion molecules"/>
    <property type="evidence" value="ECO:0007669"/>
    <property type="project" value="InterPro"/>
</dbReference>
<dbReference type="CDD" id="cd11304">
    <property type="entry name" value="Cadherin_repeat"/>
    <property type="match status" value="4"/>
</dbReference>
<feature type="signal peptide" evidence="10">
    <location>
        <begin position="1"/>
        <end position="19"/>
    </location>
</feature>
<dbReference type="SUPFAM" id="SSF49313">
    <property type="entry name" value="Cadherin-like"/>
    <property type="match status" value="4"/>
</dbReference>
<dbReference type="STRING" id="225164.V4AQ57"/>
<evidence type="ECO:0000256" key="1">
    <source>
        <dbReference type="ARBA" id="ARBA00004370"/>
    </source>
</evidence>
<reference evidence="12 13" key="1">
    <citation type="journal article" date="2013" name="Nature">
        <title>Insights into bilaterian evolution from three spiralian genomes.</title>
        <authorList>
            <person name="Simakov O."/>
            <person name="Marletaz F."/>
            <person name="Cho S.J."/>
            <person name="Edsinger-Gonzales E."/>
            <person name="Havlak P."/>
            <person name="Hellsten U."/>
            <person name="Kuo D.H."/>
            <person name="Larsson T."/>
            <person name="Lv J."/>
            <person name="Arendt D."/>
            <person name="Savage R."/>
            <person name="Osoegawa K."/>
            <person name="de Jong P."/>
            <person name="Grimwood J."/>
            <person name="Chapman J.A."/>
            <person name="Shapiro H."/>
            <person name="Aerts A."/>
            <person name="Otillar R.P."/>
            <person name="Terry A.Y."/>
            <person name="Boore J.L."/>
            <person name="Grigoriev I.V."/>
            <person name="Lindberg D.R."/>
            <person name="Seaver E.C."/>
            <person name="Weisblat D.A."/>
            <person name="Putnam N.H."/>
            <person name="Rokhsar D.S."/>
        </authorList>
    </citation>
    <scope>NUCLEOTIDE SEQUENCE [LARGE SCALE GENOMIC DNA]</scope>
</reference>
<dbReference type="AlphaFoldDB" id="V4AQ57"/>
<evidence type="ECO:0000256" key="5">
    <source>
        <dbReference type="ARBA" id="ARBA00022989"/>
    </source>
</evidence>
<evidence type="ECO:0000256" key="6">
    <source>
        <dbReference type="ARBA" id="ARBA00023136"/>
    </source>
</evidence>
<organism evidence="12 13">
    <name type="scientific">Lottia gigantea</name>
    <name type="common">Giant owl limpet</name>
    <dbReference type="NCBI Taxonomy" id="225164"/>
    <lineage>
        <taxon>Eukaryota</taxon>
        <taxon>Metazoa</taxon>
        <taxon>Spiralia</taxon>
        <taxon>Lophotrochozoa</taxon>
        <taxon>Mollusca</taxon>
        <taxon>Gastropoda</taxon>
        <taxon>Patellogastropoda</taxon>
        <taxon>Lottioidea</taxon>
        <taxon>Lottiidae</taxon>
        <taxon>Lottia</taxon>
    </lineage>
</organism>
<keyword evidence="3" id="KW-0677">Repeat</keyword>
<dbReference type="GeneID" id="20238367"/>
<dbReference type="PROSITE" id="PS00232">
    <property type="entry name" value="CADHERIN_1"/>
    <property type="match status" value="1"/>
</dbReference>
<comment type="subcellular location">
    <subcellularLocation>
        <location evidence="1">Membrane</location>
    </subcellularLocation>
</comment>
<evidence type="ECO:0000256" key="7">
    <source>
        <dbReference type="PROSITE-ProRule" id="PRU00043"/>
    </source>
</evidence>
<evidence type="ECO:0000256" key="2">
    <source>
        <dbReference type="ARBA" id="ARBA00022692"/>
    </source>
</evidence>
<dbReference type="Gene3D" id="2.60.40.60">
    <property type="entry name" value="Cadherins"/>
    <property type="match status" value="4"/>
</dbReference>
<feature type="domain" description="Cadherin" evidence="11">
    <location>
        <begin position="174"/>
        <end position="268"/>
    </location>
</feature>
<evidence type="ECO:0000256" key="4">
    <source>
        <dbReference type="ARBA" id="ARBA00022837"/>
    </source>
</evidence>
<dbReference type="RefSeq" id="XP_009053638.1">
    <property type="nucleotide sequence ID" value="XM_009055390.1"/>
</dbReference>
<keyword evidence="4 7" id="KW-0106">Calcium</keyword>
<dbReference type="PROSITE" id="PS50268">
    <property type="entry name" value="CADHERIN_2"/>
    <property type="match status" value="4"/>
</dbReference>
<dbReference type="InterPro" id="IPR020894">
    <property type="entry name" value="Cadherin_CS"/>
</dbReference>
<sequence length="778" mass="87305">MRRVMFVFIFFFLFQKTYGGTVVKFNTTSNHMVITDNNVDIQNSYFMRFSVHACYDQLLRLGSVGHLASNSYFLEVVLTHSYIGIRDNCGSCGVSNVKYLKTFDCSNSFKFWMSWSEPGVVEIGTDYDINQNLVTRYQSNTPFNVEFITLRSYYRPGYWNVIKDDPPDVLYPNPTGTTTVYVNETMPSDSPILSVVVTDPENDSIAIVLLTHTELFDIYNESLILKGKLDYETTTSYNISLSITDGLNKVLVCLSLIIVDVIDEPPSLFVADNFELEEELAIGTELSGLYNVTDADDADTLEFVLEGEDSYKFDMHTNTGTIVVKDRIDREAFNSFDQLGPLVIKVVDSSGFTSQASLNITVMDINDNPPVCVVSPERVTVYEDHSSETPIANMSCIDEDLPNNTHITYSAISPEHLINGIRFENDILVADEGAFDLEILKQNNISLVIQINDTQNPVHNNSVYLNLLIEILSVNEYKPTFLSNANESQKLITLWSTVQPGELVHTVSAHDDDWGTDGIITYSITNISFENDMTNHSIKDLLSINSITGDITVNRILVDCTNTTLYLTVVATDGALLARSSFLEISFVIKDASFYWPILEKELFTVNVSCYQHLDVSILRIATSNPEVTVPVVFSMEQHTDKQFLLINETTGDVILVHRPETVPFWIVSTLCVANPLATTKFSIGYLIMEFPSCTSGTFPTNSTADQTNDSAGDTFWEFLDALQKIILIILCGVETLLLVCIGIVYLIKVKKCRTSNVHPHQDNDPLRPSSREFSIMW</sequence>
<dbReference type="KEGG" id="lgi:LOTGIDRAFT_160343"/>
<feature type="domain" description="Cadherin" evidence="11">
    <location>
        <begin position="486"/>
        <end position="599"/>
    </location>
</feature>
<gene>
    <name evidence="12" type="ORF">LOTGIDRAFT_160343</name>
</gene>
<evidence type="ECO:0000313" key="13">
    <source>
        <dbReference type="Proteomes" id="UP000030746"/>
    </source>
</evidence>
<dbReference type="SMART" id="SM00112">
    <property type="entry name" value="CA"/>
    <property type="match status" value="4"/>
</dbReference>
<dbReference type="PANTHER" id="PTHR24026:SF126">
    <property type="entry name" value="PROTOCADHERIN FAT 4"/>
    <property type="match status" value="1"/>
</dbReference>
<accession>V4AQ57</accession>
<feature type="chain" id="PRO_5004717056" description="Cadherin domain-containing protein" evidence="10">
    <location>
        <begin position="20"/>
        <end position="778"/>
    </location>
</feature>
<protein>
    <recommendedName>
        <fullName evidence="11">Cadherin domain-containing protein</fullName>
    </recommendedName>
</protein>
<keyword evidence="6 9" id="KW-0472">Membrane</keyword>
<dbReference type="InterPro" id="IPR015919">
    <property type="entry name" value="Cadherin-like_sf"/>
</dbReference>
<dbReference type="HOGENOM" id="CLU_359921_0_0_1"/>
<dbReference type="InterPro" id="IPR022041">
    <property type="entry name" value="Methyltransf_FA"/>
</dbReference>
<evidence type="ECO:0000256" key="3">
    <source>
        <dbReference type="ARBA" id="ARBA00022737"/>
    </source>
</evidence>
<feature type="domain" description="Cadherin" evidence="11">
    <location>
        <begin position="274"/>
        <end position="372"/>
    </location>
</feature>
<proteinExistence type="predicted"/>
<dbReference type="PRINTS" id="PR00205">
    <property type="entry name" value="CADHERIN"/>
</dbReference>
<evidence type="ECO:0000256" key="8">
    <source>
        <dbReference type="SAM" id="MobiDB-lite"/>
    </source>
</evidence>
<keyword evidence="2 9" id="KW-0812">Transmembrane</keyword>
<dbReference type="GO" id="GO:0005886">
    <property type="term" value="C:plasma membrane"/>
    <property type="evidence" value="ECO:0007669"/>
    <property type="project" value="UniProtKB-SubCell"/>
</dbReference>
<feature type="domain" description="Cadherin" evidence="11">
    <location>
        <begin position="373"/>
        <end position="481"/>
    </location>
</feature>
<dbReference type="InterPro" id="IPR002126">
    <property type="entry name" value="Cadherin-like_dom"/>
</dbReference>
<dbReference type="OrthoDB" id="6124943at2759"/>
<keyword evidence="10" id="KW-0732">Signal</keyword>
<evidence type="ECO:0000313" key="12">
    <source>
        <dbReference type="EMBL" id="ESO95796.1"/>
    </source>
</evidence>